<organism evidence="2 3">
    <name type="scientific">Methanoculleus bourgensis</name>
    <dbReference type="NCBI Taxonomy" id="83986"/>
    <lineage>
        <taxon>Archaea</taxon>
        <taxon>Methanobacteriati</taxon>
        <taxon>Methanobacteriota</taxon>
        <taxon>Stenosarchaea group</taxon>
        <taxon>Methanomicrobia</taxon>
        <taxon>Methanomicrobiales</taxon>
        <taxon>Methanomicrobiaceae</taxon>
        <taxon>Methanoculleus</taxon>
    </lineage>
</organism>
<dbReference type="EMBL" id="LT158599">
    <property type="protein sequence ID" value="CVK33789.1"/>
    <property type="molecule type" value="Genomic_DNA"/>
</dbReference>
<feature type="transmembrane region" description="Helical" evidence="1">
    <location>
        <begin position="30"/>
        <end position="48"/>
    </location>
</feature>
<sequence length="49" mass="4750">MVGVLILAGVFLSMTGVSQMAGQIAIGSGVIIGIALGVLGVVGVVSKYC</sequence>
<dbReference type="Proteomes" id="UP000069850">
    <property type="component" value="Chromosome 1"/>
</dbReference>
<evidence type="ECO:0000313" key="3">
    <source>
        <dbReference type="Proteomes" id="UP000069850"/>
    </source>
</evidence>
<keyword evidence="1" id="KW-0472">Membrane</keyword>
<gene>
    <name evidence="2" type="ORF">MMAB1_2576</name>
</gene>
<keyword evidence="1" id="KW-0812">Transmembrane</keyword>
<name>A0A0X3BPB9_9EURY</name>
<evidence type="ECO:0000313" key="2">
    <source>
        <dbReference type="EMBL" id="CVK33789.1"/>
    </source>
</evidence>
<proteinExistence type="predicted"/>
<keyword evidence="1" id="KW-1133">Transmembrane helix</keyword>
<accession>A0A0X3BPB9</accession>
<reference evidence="2 3" key="1">
    <citation type="submission" date="2016-01" db="EMBL/GenBank/DDBJ databases">
        <authorList>
            <person name="Manzoor S."/>
        </authorList>
    </citation>
    <scope>NUCLEOTIDE SEQUENCE [LARGE SCALE GENOMIC DNA]</scope>
    <source>
        <strain evidence="2">Methanoculleus sp MAB1</strain>
    </source>
</reference>
<protein>
    <submittedName>
        <fullName evidence="2">Uncharacterized protein</fullName>
    </submittedName>
</protein>
<dbReference type="AlphaFoldDB" id="A0A0X3BPB9"/>
<evidence type="ECO:0000256" key="1">
    <source>
        <dbReference type="SAM" id="Phobius"/>
    </source>
</evidence>
<dbReference type="KEGG" id="mema:MMAB1_2576"/>